<dbReference type="RefSeq" id="WP_154078252.1">
    <property type="nucleotide sequence ID" value="NZ_CP045929.1"/>
</dbReference>
<dbReference type="Pfam" id="PF10698">
    <property type="entry name" value="DUF2505"/>
    <property type="match status" value="1"/>
</dbReference>
<keyword evidence="2" id="KW-1185">Reference proteome</keyword>
<dbReference type="InterPro" id="IPR019639">
    <property type="entry name" value="DUF2505"/>
</dbReference>
<evidence type="ECO:0000313" key="2">
    <source>
        <dbReference type="Proteomes" id="UP000371041"/>
    </source>
</evidence>
<dbReference type="EMBL" id="CP045929">
    <property type="protein sequence ID" value="QGK71682.1"/>
    <property type="molecule type" value="Genomic_DNA"/>
</dbReference>
<organism evidence="1 2">
    <name type="scientific">Allosaccharopolyspora coralli</name>
    <dbReference type="NCBI Taxonomy" id="2665642"/>
    <lineage>
        <taxon>Bacteria</taxon>
        <taxon>Bacillati</taxon>
        <taxon>Actinomycetota</taxon>
        <taxon>Actinomycetes</taxon>
        <taxon>Pseudonocardiales</taxon>
        <taxon>Pseudonocardiaceae</taxon>
        <taxon>Allosaccharopolyspora</taxon>
    </lineage>
</organism>
<dbReference type="KEGG" id="sace:GIY23_21085"/>
<dbReference type="Proteomes" id="UP000371041">
    <property type="component" value="Chromosome"/>
</dbReference>
<accession>A0A5Q3QB34</accession>
<reference evidence="2" key="1">
    <citation type="submission" date="2019-11" db="EMBL/GenBank/DDBJ databases">
        <title>The complete genome sequence of Saccharopolyspora sp. E2A.</title>
        <authorList>
            <person name="Zhang G."/>
        </authorList>
    </citation>
    <scope>NUCLEOTIDE SEQUENCE [LARGE SCALE GENOMIC DNA]</scope>
    <source>
        <strain evidence="2">E2A</strain>
    </source>
</reference>
<evidence type="ECO:0000313" key="1">
    <source>
        <dbReference type="EMBL" id="QGK71682.1"/>
    </source>
</evidence>
<proteinExistence type="predicted"/>
<gene>
    <name evidence="1" type="ORF">GIY23_21085</name>
</gene>
<dbReference type="AlphaFoldDB" id="A0A5Q3QB34"/>
<name>A0A5Q3QB34_9PSEU</name>
<sequence>MARRIEHRSTLTWPAQQVHGALIDKDYLRDRLEALGGQEAELVEYTDTEDGVHVRMRQAVHAEDLPSVARTVVGEDVKIDRSETWRREDDGHFTGEVAAAIPGVPCTITGSMWLHDVDGQDGSCEFVVEGSVKVSVPFVGGKLEDFVAEQVQKLLGAEEGYTAEWLAQRS</sequence>
<protein>
    <submittedName>
        <fullName evidence="1">DUF2505 family protein</fullName>
    </submittedName>
</protein>